<dbReference type="EMBL" id="HG996468">
    <property type="protein sequence ID" value="CAG1851612.1"/>
    <property type="molecule type" value="Genomic_DNA"/>
</dbReference>
<gene>
    <name evidence="2" type="ORF">GSMUA_189540.1</name>
</gene>
<evidence type="ECO:0000256" key="1">
    <source>
        <dbReference type="SAM" id="MobiDB-lite"/>
    </source>
</evidence>
<sequence>MGFELIDRESRSLPPVRTGGIDAKTTQEDPSKSTSSEEGECVTPKSEQHAVKRPLVCPSAPRKPRPVKRKLQPPPDGFYPVPSDLASIFILLPCPVIKKIRVGS</sequence>
<protein>
    <submittedName>
        <fullName evidence="2">(wild Malaysian banana) hypothetical protein</fullName>
    </submittedName>
</protein>
<accession>A0A8D7AKY5</accession>
<dbReference type="PANTHER" id="PTHR35162:SF2">
    <property type="entry name" value="OS08G0516600 PROTEIN"/>
    <property type="match status" value="1"/>
</dbReference>
<feature type="compositionally biased region" description="Basic and acidic residues" evidence="1">
    <location>
        <begin position="1"/>
        <end position="11"/>
    </location>
</feature>
<dbReference type="PANTHER" id="PTHR35162">
    <property type="entry name" value="OS08G0516600 PROTEIN"/>
    <property type="match status" value="1"/>
</dbReference>
<proteinExistence type="predicted"/>
<dbReference type="InterPro" id="IPR053115">
    <property type="entry name" value="CDK_inhibitor"/>
</dbReference>
<organism evidence="2">
    <name type="scientific">Musa acuminata subsp. malaccensis</name>
    <name type="common">Wild banana</name>
    <name type="synonym">Musa malaccensis</name>
    <dbReference type="NCBI Taxonomy" id="214687"/>
    <lineage>
        <taxon>Eukaryota</taxon>
        <taxon>Viridiplantae</taxon>
        <taxon>Streptophyta</taxon>
        <taxon>Embryophyta</taxon>
        <taxon>Tracheophyta</taxon>
        <taxon>Spermatophyta</taxon>
        <taxon>Magnoliopsida</taxon>
        <taxon>Liliopsida</taxon>
        <taxon>Zingiberales</taxon>
        <taxon>Musaceae</taxon>
        <taxon>Musa</taxon>
    </lineage>
</organism>
<evidence type="ECO:0000313" key="2">
    <source>
        <dbReference type="EMBL" id="CAG1851612.1"/>
    </source>
</evidence>
<reference evidence="2" key="1">
    <citation type="submission" date="2021-03" db="EMBL/GenBank/DDBJ databases">
        <authorList>
            <consortium name="Genoscope - CEA"/>
            <person name="William W."/>
        </authorList>
    </citation>
    <scope>NUCLEOTIDE SEQUENCE</scope>
    <source>
        <strain evidence="2">Doubled-haploid Pahang</strain>
    </source>
</reference>
<feature type="region of interest" description="Disordered" evidence="1">
    <location>
        <begin position="1"/>
        <end position="77"/>
    </location>
</feature>
<feature type="compositionally biased region" description="Basic residues" evidence="1">
    <location>
        <begin position="62"/>
        <end position="71"/>
    </location>
</feature>
<dbReference type="AlphaFoldDB" id="A0A8D7AKY5"/>
<name>A0A8D7AKY5_MUSAM</name>